<accession>A0A6A5XQL1</accession>
<dbReference type="GO" id="GO:0008270">
    <property type="term" value="F:zinc ion binding"/>
    <property type="evidence" value="ECO:0007669"/>
    <property type="project" value="UniProtKB-KW"/>
</dbReference>
<name>A0A6A5XQL1_9PLEO</name>
<protein>
    <recommendedName>
        <fullName evidence="2">C2H2-type domain-containing protein</fullName>
    </recommendedName>
</protein>
<dbReference type="PROSITE" id="PS00028">
    <property type="entry name" value="ZINC_FINGER_C2H2_1"/>
    <property type="match status" value="1"/>
</dbReference>
<dbReference type="GeneID" id="54291225"/>
<keyword evidence="1" id="KW-0479">Metal-binding</keyword>
<sequence>MNRPLSELTRAELNQKCRNLNLSFTGSRSDVEMRIRLHQQRPSGSKPTFRQQPLVLTPAPKVWQLGASENVDIDNGGIVIMKKERMDGTTLNSMNESIKARLRVVAVARTSSYSGSDTRATIEARLRPHVVGLANFFLNEVHPKSHGSGHCDCIIDKVEHIVLPGVPSNTNIATSTNRDVARLREALRVPYDVVLCSSGFDGAVTNLAAYANFLKELKENKTRFAHLYWRANDDFRFFTADEILEALAFDMKDDGPTSIMRENAMWFRNVNRAALHKGVLQVVSQLSVSHIGTSRNNTTAGSLPDSASHISDSARGTITTTYVPRENLSISTVTVKSFACGVEDCDKRFANRSGLNHHKKWHENPDVTCKHCKETLKFRDLCGHQRRRCTAQPRRIVKCPVDGCDYETDPWHIKRHMDKSHDQVQDVFEYSKKFDGDYTATFFAKLASEFSQ</sequence>
<dbReference type="RefSeq" id="XP_033383791.1">
    <property type="nucleotide sequence ID" value="XM_033533828.1"/>
</dbReference>
<proteinExistence type="predicted"/>
<dbReference type="InterPro" id="IPR013087">
    <property type="entry name" value="Znf_C2H2_type"/>
</dbReference>
<keyword evidence="1" id="KW-0862">Zinc</keyword>
<organism evidence="3 4">
    <name type="scientific">Aaosphaeria arxii CBS 175.79</name>
    <dbReference type="NCBI Taxonomy" id="1450172"/>
    <lineage>
        <taxon>Eukaryota</taxon>
        <taxon>Fungi</taxon>
        <taxon>Dikarya</taxon>
        <taxon>Ascomycota</taxon>
        <taxon>Pezizomycotina</taxon>
        <taxon>Dothideomycetes</taxon>
        <taxon>Pleosporomycetidae</taxon>
        <taxon>Pleosporales</taxon>
        <taxon>Pleosporales incertae sedis</taxon>
        <taxon>Aaosphaeria</taxon>
    </lineage>
</organism>
<dbReference type="Proteomes" id="UP000799778">
    <property type="component" value="Unassembled WGS sequence"/>
</dbReference>
<dbReference type="SUPFAM" id="SSF57667">
    <property type="entry name" value="beta-beta-alpha zinc fingers"/>
    <property type="match status" value="1"/>
</dbReference>
<evidence type="ECO:0000256" key="1">
    <source>
        <dbReference type="PROSITE-ProRule" id="PRU00042"/>
    </source>
</evidence>
<dbReference type="SMART" id="SM00355">
    <property type="entry name" value="ZnF_C2H2"/>
    <property type="match status" value="2"/>
</dbReference>
<feature type="domain" description="C2H2-type" evidence="2">
    <location>
        <begin position="338"/>
        <end position="367"/>
    </location>
</feature>
<reference evidence="3" key="1">
    <citation type="journal article" date="2020" name="Stud. Mycol.">
        <title>101 Dothideomycetes genomes: a test case for predicting lifestyles and emergence of pathogens.</title>
        <authorList>
            <person name="Haridas S."/>
            <person name="Albert R."/>
            <person name="Binder M."/>
            <person name="Bloem J."/>
            <person name="Labutti K."/>
            <person name="Salamov A."/>
            <person name="Andreopoulos B."/>
            <person name="Baker S."/>
            <person name="Barry K."/>
            <person name="Bills G."/>
            <person name="Bluhm B."/>
            <person name="Cannon C."/>
            <person name="Castanera R."/>
            <person name="Culley D."/>
            <person name="Daum C."/>
            <person name="Ezra D."/>
            <person name="Gonzalez J."/>
            <person name="Henrissat B."/>
            <person name="Kuo A."/>
            <person name="Liang C."/>
            <person name="Lipzen A."/>
            <person name="Lutzoni F."/>
            <person name="Magnuson J."/>
            <person name="Mondo S."/>
            <person name="Nolan M."/>
            <person name="Ohm R."/>
            <person name="Pangilinan J."/>
            <person name="Park H.-J."/>
            <person name="Ramirez L."/>
            <person name="Alfaro M."/>
            <person name="Sun H."/>
            <person name="Tritt A."/>
            <person name="Yoshinaga Y."/>
            <person name="Zwiers L.-H."/>
            <person name="Turgeon B."/>
            <person name="Goodwin S."/>
            <person name="Spatafora J."/>
            <person name="Crous P."/>
            <person name="Grigoriev I."/>
        </authorList>
    </citation>
    <scope>NUCLEOTIDE SEQUENCE</scope>
    <source>
        <strain evidence="3">CBS 175.79</strain>
    </source>
</reference>
<dbReference type="InterPro" id="IPR036236">
    <property type="entry name" value="Znf_C2H2_sf"/>
</dbReference>
<evidence type="ECO:0000313" key="4">
    <source>
        <dbReference type="Proteomes" id="UP000799778"/>
    </source>
</evidence>
<gene>
    <name evidence="3" type="ORF">BU24DRAFT_491696</name>
</gene>
<keyword evidence="4" id="KW-1185">Reference proteome</keyword>
<evidence type="ECO:0000313" key="3">
    <source>
        <dbReference type="EMBL" id="KAF2015452.1"/>
    </source>
</evidence>
<evidence type="ECO:0000259" key="2">
    <source>
        <dbReference type="PROSITE" id="PS50157"/>
    </source>
</evidence>
<dbReference type="OrthoDB" id="6077919at2759"/>
<dbReference type="EMBL" id="ML978069">
    <property type="protein sequence ID" value="KAF2015452.1"/>
    <property type="molecule type" value="Genomic_DNA"/>
</dbReference>
<keyword evidence="1" id="KW-0863">Zinc-finger</keyword>
<dbReference type="PROSITE" id="PS50157">
    <property type="entry name" value="ZINC_FINGER_C2H2_2"/>
    <property type="match status" value="1"/>
</dbReference>
<dbReference type="Gene3D" id="3.30.160.60">
    <property type="entry name" value="Classic Zinc Finger"/>
    <property type="match status" value="1"/>
</dbReference>
<dbReference type="AlphaFoldDB" id="A0A6A5XQL1"/>